<reference evidence="1" key="1">
    <citation type="submission" date="2020-08" db="EMBL/GenBank/DDBJ databases">
        <title>Plant associated metagenomes--Microbial community diversity and host control of community assembly across model and emerging plant ecological genomics systems.</title>
        <authorList>
            <person name="Dangl J."/>
        </authorList>
    </citation>
    <scope>NUCLEOTIDE SEQUENCE</scope>
    <source>
        <strain evidence="1">KD5</strain>
    </source>
</reference>
<organism evidence="1 2">
    <name type="scientific">Pseudomonas umsongensis</name>
    <dbReference type="NCBI Taxonomy" id="198618"/>
    <lineage>
        <taxon>Bacteria</taxon>
        <taxon>Pseudomonadati</taxon>
        <taxon>Pseudomonadota</taxon>
        <taxon>Gammaproteobacteria</taxon>
        <taxon>Pseudomonadales</taxon>
        <taxon>Pseudomonadaceae</taxon>
        <taxon>Pseudomonas</taxon>
    </lineage>
</organism>
<protein>
    <submittedName>
        <fullName evidence="1">Uncharacterized protein</fullName>
    </submittedName>
</protein>
<evidence type="ECO:0000313" key="2">
    <source>
        <dbReference type="Proteomes" id="UP000589818"/>
    </source>
</evidence>
<accession>A0ACC5MEK9</accession>
<keyword evidence="2" id="KW-1185">Reference proteome</keyword>
<name>A0ACC5MEK9_9PSED</name>
<comment type="caution">
    <text evidence="1">The sequence shown here is derived from an EMBL/GenBank/DDBJ whole genome shotgun (WGS) entry which is preliminary data.</text>
</comment>
<evidence type="ECO:0000313" key="1">
    <source>
        <dbReference type="EMBL" id="MBB2886986.1"/>
    </source>
</evidence>
<proteinExistence type="predicted"/>
<gene>
    <name evidence="1" type="ORF">FHR69_002852</name>
</gene>
<dbReference type="EMBL" id="JACHVR010000001">
    <property type="protein sequence ID" value="MBB2886986.1"/>
    <property type="molecule type" value="Genomic_DNA"/>
</dbReference>
<dbReference type="Proteomes" id="UP000589818">
    <property type="component" value="Unassembled WGS sequence"/>
</dbReference>
<sequence>MLLWIMIKQPVVDCSCSISFRLLVHAGWTCKVAVVCMVLPRSVVEE</sequence>